<name>A0A409WEI3_9AGAR</name>
<feature type="signal peptide" evidence="2">
    <location>
        <begin position="1"/>
        <end position="18"/>
    </location>
</feature>
<evidence type="ECO:0000256" key="1">
    <source>
        <dbReference type="SAM" id="MobiDB-lite"/>
    </source>
</evidence>
<dbReference type="Proteomes" id="UP000284842">
    <property type="component" value="Unassembled WGS sequence"/>
</dbReference>
<feature type="compositionally biased region" description="Basic residues" evidence="1">
    <location>
        <begin position="243"/>
        <end position="255"/>
    </location>
</feature>
<protein>
    <submittedName>
        <fullName evidence="3">Uncharacterized protein</fullName>
    </submittedName>
</protein>
<dbReference type="InParanoid" id="A0A409WEI3"/>
<dbReference type="EMBL" id="NHTK01005516">
    <property type="protein sequence ID" value="PPQ76924.1"/>
    <property type="molecule type" value="Genomic_DNA"/>
</dbReference>
<gene>
    <name evidence="3" type="ORF">CVT24_008903</name>
</gene>
<feature type="compositionally biased region" description="Pro residues" evidence="1">
    <location>
        <begin position="72"/>
        <end position="82"/>
    </location>
</feature>
<feature type="compositionally biased region" description="Basic and acidic residues" evidence="1">
    <location>
        <begin position="83"/>
        <end position="96"/>
    </location>
</feature>
<feature type="chain" id="PRO_5019332121" evidence="2">
    <location>
        <begin position="19"/>
        <end position="255"/>
    </location>
</feature>
<reference evidence="3 4" key="1">
    <citation type="journal article" date="2018" name="Evol. Lett.">
        <title>Horizontal gene cluster transfer increased hallucinogenic mushroom diversity.</title>
        <authorList>
            <person name="Reynolds H.T."/>
            <person name="Vijayakumar V."/>
            <person name="Gluck-Thaler E."/>
            <person name="Korotkin H.B."/>
            <person name="Matheny P.B."/>
            <person name="Slot J.C."/>
        </authorList>
    </citation>
    <scope>NUCLEOTIDE SEQUENCE [LARGE SCALE GENOMIC DNA]</scope>
    <source>
        <strain evidence="3 4">2629</strain>
    </source>
</reference>
<organism evidence="3 4">
    <name type="scientific">Panaeolus cyanescens</name>
    <dbReference type="NCBI Taxonomy" id="181874"/>
    <lineage>
        <taxon>Eukaryota</taxon>
        <taxon>Fungi</taxon>
        <taxon>Dikarya</taxon>
        <taxon>Basidiomycota</taxon>
        <taxon>Agaricomycotina</taxon>
        <taxon>Agaricomycetes</taxon>
        <taxon>Agaricomycetidae</taxon>
        <taxon>Agaricales</taxon>
        <taxon>Agaricineae</taxon>
        <taxon>Galeropsidaceae</taxon>
        <taxon>Panaeolus</taxon>
    </lineage>
</organism>
<evidence type="ECO:0000313" key="3">
    <source>
        <dbReference type="EMBL" id="PPQ76924.1"/>
    </source>
</evidence>
<proteinExistence type="predicted"/>
<accession>A0A409WEI3</accession>
<keyword evidence="2" id="KW-0732">Signal</keyword>
<sequence>MRFSVFVTLSIVASSVSSLAIPSVSNVEHRDYASLQMRSPSFFHTGHSSSSSSSSSSDASSIHSESHHGSHPPSPGRSPSPHPSEHSDSSDLSISDDHHITFSESGLRHLDGLGTLTDAERKQVEKEHKIRIKEHMEEIGASHAEIHFMGHAQGSVDTRPHITATFKKLVTGPHGRQHYVPIPSSWIDANGVIQHGRQHRHHVYLNKHDPHNAVDYLREHMPVYRSKLQIKQGLGPNDEPTLRRRGAGTHHHPLN</sequence>
<feature type="region of interest" description="Disordered" evidence="1">
    <location>
        <begin position="231"/>
        <end position="255"/>
    </location>
</feature>
<evidence type="ECO:0000313" key="4">
    <source>
        <dbReference type="Proteomes" id="UP000284842"/>
    </source>
</evidence>
<comment type="caution">
    <text evidence="3">The sequence shown here is derived from an EMBL/GenBank/DDBJ whole genome shotgun (WGS) entry which is preliminary data.</text>
</comment>
<dbReference type="AlphaFoldDB" id="A0A409WEI3"/>
<evidence type="ECO:0000256" key="2">
    <source>
        <dbReference type="SAM" id="SignalP"/>
    </source>
</evidence>
<feature type="region of interest" description="Disordered" evidence="1">
    <location>
        <begin position="44"/>
        <end position="96"/>
    </location>
</feature>
<feature type="compositionally biased region" description="Low complexity" evidence="1">
    <location>
        <begin position="44"/>
        <end position="63"/>
    </location>
</feature>
<keyword evidence="4" id="KW-1185">Reference proteome</keyword>